<evidence type="ECO:0000259" key="6">
    <source>
        <dbReference type="PROSITE" id="PS52015"/>
    </source>
</evidence>
<dbReference type="InParanoid" id="A0A7X0JTK9"/>
<dbReference type="InterPro" id="IPR037682">
    <property type="entry name" value="TonB_C"/>
</dbReference>
<evidence type="ECO:0000256" key="4">
    <source>
        <dbReference type="ARBA" id="ARBA00023136"/>
    </source>
</evidence>
<proteinExistence type="predicted"/>
<feature type="chain" id="PRO_5030954694" evidence="5">
    <location>
        <begin position="23"/>
        <end position="350"/>
    </location>
</feature>
<dbReference type="GO" id="GO:0055085">
    <property type="term" value="P:transmembrane transport"/>
    <property type="evidence" value="ECO:0007669"/>
    <property type="project" value="InterPro"/>
</dbReference>
<dbReference type="InterPro" id="IPR006260">
    <property type="entry name" value="TonB/TolA_C"/>
</dbReference>
<dbReference type="Pfam" id="PF03544">
    <property type="entry name" value="TonB_C"/>
    <property type="match status" value="1"/>
</dbReference>
<evidence type="ECO:0000256" key="1">
    <source>
        <dbReference type="ARBA" id="ARBA00004167"/>
    </source>
</evidence>
<keyword evidence="8" id="KW-1185">Reference proteome</keyword>
<feature type="signal peptide" evidence="5">
    <location>
        <begin position="1"/>
        <end position="22"/>
    </location>
</feature>
<keyword evidence="2" id="KW-0812">Transmembrane</keyword>
<comment type="caution">
    <text evidence="7">The sequence shown here is derived from an EMBL/GenBank/DDBJ whole genome shotgun (WGS) entry which is preliminary data.</text>
</comment>
<dbReference type="PROSITE" id="PS52015">
    <property type="entry name" value="TONB_CTD"/>
    <property type="match status" value="1"/>
</dbReference>
<evidence type="ECO:0000256" key="2">
    <source>
        <dbReference type="ARBA" id="ARBA00022692"/>
    </source>
</evidence>
<protein>
    <submittedName>
        <fullName evidence="7">TonB family protein</fullName>
    </submittedName>
</protein>
<dbReference type="AlphaFoldDB" id="A0A7X0JTK9"/>
<dbReference type="Gene3D" id="3.30.1150.10">
    <property type="match status" value="1"/>
</dbReference>
<dbReference type="Proteomes" id="UP000528457">
    <property type="component" value="Unassembled WGS sequence"/>
</dbReference>
<dbReference type="EMBL" id="JACHHT010000001">
    <property type="protein sequence ID" value="MBB6521215.1"/>
    <property type="molecule type" value="Genomic_DNA"/>
</dbReference>
<dbReference type="NCBIfam" id="TIGR01352">
    <property type="entry name" value="tonB_Cterm"/>
    <property type="match status" value="1"/>
</dbReference>
<evidence type="ECO:0000313" key="8">
    <source>
        <dbReference type="Proteomes" id="UP000528457"/>
    </source>
</evidence>
<feature type="domain" description="TonB C-terminal" evidence="6">
    <location>
        <begin position="34"/>
        <end position="131"/>
    </location>
</feature>
<evidence type="ECO:0000256" key="5">
    <source>
        <dbReference type="SAM" id="SignalP"/>
    </source>
</evidence>
<evidence type="ECO:0000313" key="7">
    <source>
        <dbReference type="EMBL" id="MBB6521215.1"/>
    </source>
</evidence>
<dbReference type="GO" id="GO:0016020">
    <property type="term" value="C:membrane"/>
    <property type="evidence" value="ECO:0007669"/>
    <property type="project" value="UniProtKB-SubCell"/>
</dbReference>
<dbReference type="SUPFAM" id="SSF74653">
    <property type="entry name" value="TolA/TonB C-terminal domain"/>
    <property type="match status" value="1"/>
</dbReference>
<keyword evidence="5" id="KW-0732">Signal</keyword>
<comment type="subcellular location">
    <subcellularLocation>
        <location evidence="1">Membrane</location>
        <topology evidence="1">Single-pass membrane protein</topology>
    </subcellularLocation>
</comment>
<sequence>MRSLIPLSTLALQIALISLSNAQAPAKGFGLTDSGFTQAEIVRKSTPRYPRAELLAGIEGWVVFSVIIDEQGNVKEPILIDSSGNRNFEMYAKMAARKVKYTPATQNGHSIASSDNELIINFKIRKKHQKAYKGFLSRYHDIHQNIISGELEAASYSIKELESKHTSNRYEIAWLHMLKSIYYQKIGDTGEYIKQLKGAVIYGNQGLPKSILSNALISLYYAQAKNNLIADAFKTSKLIDQLAENSTEKSKALEHKVQLEKAIFKHPQFSIRGSISTSEAPWIHNLYRRTIGIETLSGKLDRLEIRCSNKTQTINLNKEFSLFKLPSDWKNCTAFIYGESSSELILLEQL</sequence>
<accession>A0A7X0JTK9</accession>
<reference evidence="7 8" key="1">
    <citation type="submission" date="2020-08" db="EMBL/GenBank/DDBJ databases">
        <title>Genomic Encyclopedia of Type Strains, Phase IV (KMG-IV): sequencing the most valuable type-strain genomes for metagenomic binning, comparative biology and taxonomic classification.</title>
        <authorList>
            <person name="Goeker M."/>
        </authorList>
    </citation>
    <scope>NUCLEOTIDE SEQUENCE [LARGE SCALE GENOMIC DNA]</scope>
    <source>
        <strain evidence="7 8">DSM 22368</strain>
    </source>
</reference>
<gene>
    <name evidence="7" type="ORF">HNR48_001493</name>
</gene>
<evidence type="ECO:0000256" key="3">
    <source>
        <dbReference type="ARBA" id="ARBA00022989"/>
    </source>
</evidence>
<organism evidence="7 8">
    <name type="scientific">Pseudoteredinibacter isoporae</name>
    <dbReference type="NCBI Taxonomy" id="570281"/>
    <lineage>
        <taxon>Bacteria</taxon>
        <taxon>Pseudomonadati</taxon>
        <taxon>Pseudomonadota</taxon>
        <taxon>Gammaproteobacteria</taxon>
        <taxon>Cellvibrionales</taxon>
        <taxon>Cellvibrionaceae</taxon>
        <taxon>Pseudoteredinibacter</taxon>
    </lineage>
</organism>
<dbReference type="RefSeq" id="WP_166849144.1">
    <property type="nucleotide sequence ID" value="NZ_JAAONY010000001.1"/>
</dbReference>
<keyword evidence="4" id="KW-0472">Membrane</keyword>
<name>A0A7X0JTK9_9GAMM</name>
<keyword evidence="3" id="KW-1133">Transmembrane helix</keyword>